<dbReference type="EMBL" id="JANHOG010001631">
    <property type="protein sequence ID" value="KAJ3534054.1"/>
    <property type="molecule type" value="Genomic_DNA"/>
</dbReference>
<protein>
    <submittedName>
        <fullName evidence="1">Uncharacterized protein</fullName>
    </submittedName>
</protein>
<gene>
    <name evidence="1" type="ORF">NM688_g7193</name>
</gene>
<evidence type="ECO:0000313" key="1">
    <source>
        <dbReference type="EMBL" id="KAJ3534054.1"/>
    </source>
</evidence>
<dbReference type="Proteomes" id="UP001148662">
    <property type="component" value="Unassembled WGS sequence"/>
</dbReference>
<name>A0ACC1S8L4_9APHY</name>
<organism evidence="1 2">
    <name type="scientific">Phlebia brevispora</name>
    <dbReference type="NCBI Taxonomy" id="194682"/>
    <lineage>
        <taxon>Eukaryota</taxon>
        <taxon>Fungi</taxon>
        <taxon>Dikarya</taxon>
        <taxon>Basidiomycota</taxon>
        <taxon>Agaricomycotina</taxon>
        <taxon>Agaricomycetes</taxon>
        <taxon>Polyporales</taxon>
        <taxon>Meruliaceae</taxon>
        <taxon>Phlebia</taxon>
    </lineage>
</organism>
<sequence length="287" mass="33012">MPTPLSQRPPKVDIVIGRRITTLDPDRLTPSDYLDVSHITKLPVHIPEQAVQLNRTSSKSATYQDRAAYIGYSYSDERHLPFPEGTRGFLYYFSPPFAHPLAGQIRFRITPSSDPATFASGYDLKDPLTTLPLSWPLRRLMRSKFLRPLANLLLYDALITSELVLSESSHTSLPRVWNIATLYAFGQPFYVDFQVGESRFDVLATVDGRHTVERATVKYPARLTRRTDKEYPYHGQFRRPEEGQMLHTRKGPWKYALPQDDDPIDTTDPKRALRLLKEIPNVSYKMF</sequence>
<proteinExistence type="predicted"/>
<evidence type="ECO:0000313" key="2">
    <source>
        <dbReference type="Proteomes" id="UP001148662"/>
    </source>
</evidence>
<comment type="caution">
    <text evidence="1">The sequence shown here is derived from an EMBL/GenBank/DDBJ whole genome shotgun (WGS) entry which is preliminary data.</text>
</comment>
<accession>A0ACC1S8L4</accession>
<reference evidence="1" key="1">
    <citation type="submission" date="2022-07" db="EMBL/GenBank/DDBJ databases">
        <title>Genome Sequence of Phlebia brevispora.</title>
        <authorList>
            <person name="Buettner E."/>
        </authorList>
    </citation>
    <scope>NUCLEOTIDE SEQUENCE</scope>
    <source>
        <strain evidence="1">MPL23</strain>
    </source>
</reference>
<keyword evidence="2" id="KW-1185">Reference proteome</keyword>